<dbReference type="Pfam" id="PF14520">
    <property type="entry name" value="HHH_5"/>
    <property type="match status" value="1"/>
</dbReference>
<evidence type="ECO:0000259" key="7">
    <source>
        <dbReference type="SMART" id="SM00278"/>
    </source>
</evidence>
<dbReference type="InterPro" id="IPR013849">
    <property type="entry name" value="DNA_helicase_Holl-junc_RuvA_I"/>
</dbReference>
<keyword evidence="2 6" id="KW-0227">DNA damage</keyword>
<comment type="similarity">
    <text evidence="6">Belongs to the RuvA family.</text>
</comment>
<dbReference type="OrthoDB" id="5293449at2"/>
<evidence type="ECO:0000256" key="3">
    <source>
        <dbReference type="ARBA" id="ARBA00023125"/>
    </source>
</evidence>
<dbReference type="Proteomes" id="UP000298173">
    <property type="component" value="Unassembled WGS sequence"/>
</dbReference>
<feature type="region of interest" description="Domain III" evidence="6">
    <location>
        <begin position="151"/>
        <end position="227"/>
    </location>
</feature>
<dbReference type="InterPro" id="IPR003583">
    <property type="entry name" value="Hlx-hairpin-Hlx_DNA-bd_motif"/>
</dbReference>
<dbReference type="RefSeq" id="WP_134501511.1">
    <property type="nucleotide sequence ID" value="NZ_SOEY01000006.1"/>
</dbReference>
<dbReference type="SUPFAM" id="SSF46929">
    <property type="entry name" value="DNA helicase RuvA subunit, C-terminal domain"/>
    <property type="match status" value="1"/>
</dbReference>
<evidence type="ECO:0000313" key="9">
    <source>
        <dbReference type="Proteomes" id="UP000298173"/>
    </source>
</evidence>
<comment type="domain">
    <text evidence="6">Has three domains with a flexible linker between the domains II and III and assumes an 'L' shape. Domain III is highly mobile and contacts RuvB.</text>
</comment>
<feature type="domain" description="Helix-hairpin-helix DNA-binding motif class 1" evidence="7">
    <location>
        <begin position="77"/>
        <end position="96"/>
    </location>
</feature>
<reference evidence="8 9" key="1">
    <citation type="submission" date="2019-03" db="EMBL/GenBank/DDBJ databases">
        <title>Genomics of glacier-inhabiting Cryobacterium strains.</title>
        <authorList>
            <person name="Liu Q."/>
            <person name="Xin Y.-H."/>
        </authorList>
    </citation>
    <scope>NUCLEOTIDE SEQUENCE [LARGE SCALE GENOMIC DNA]</scope>
    <source>
        <strain evidence="8 9">HLT2-23</strain>
    </source>
</reference>
<evidence type="ECO:0000256" key="6">
    <source>
        <dbReference type="HAMAP-Rule" id="MF_00031"/>
    </source>
</evidence>
<dbReference type="SUPFAM" id="SSF47781">
    <property type="entry name" value="RuvA domain 2-like"/>
    <property type="match status" value="1"/>
</dbReference>
<dbReference type="EMBL" id="SOEY01000006">
    <property type="protein sequence ID" value="TFB76345.1"/>
    <property type="molecule type" value="Genomic_DNA"/>
</dbReference>
<proteinExistence type="inferred from homology"/>
<dbReference type="InterPro" id="IPR010994">
    <property type="entry name" value="RuvA_2-like"/>
</dbReference>
<dbReference type="InterPro" id="IPR000085">
    <property type="entry name" value="RuvA"/>
</dbReference>
<dbReference type="Gene3D" id="2.40.50.140">
    <property type="entry name" value="Nucleic acid-binding proteins"/>
    <property type="match status" value="1"/>
</dbReference>
<name>A0A4R8V550_9MICO</name>
<protein>
    <recommendedName>
        <fullName evidence="6">Holliday junction branch migration complex subunit RuvA</fullName>
    </recommendedName>
</protein>
<feature type="domain" description="Helix-hairpin-helix DNA-binding motif class 1" evidence="7">
    <location>
        <begin position="112"/>
        <end position="131"/>
    </location>
</feature>
<dbReference type="GO" id="GO:0006310">
    <property type="term" value="P:DNA recombination"/>
    <property type="evidence" value="ECO:0007669"/>
    <property type="project" value="UniProtKB-UniRule"/>
</dbReference>
<dbReference type="HAMAP" id="MF_00031">
    <property type="entry name" value="DNA_HJ_migration_RuvA"/>
    <property type="match status" value="1"/>
</dbReference>
<sequence length="227" mass="22445">MISSVRGLVLSALGSTASTATVVIEVGGVGLAVQVTPATALGVRINDEARLMTTLIVREDSLTLYGFPTAEELVVFELLVGVTGVGPKSALGVLAVLTPDQIAHAVAGDDDGAFRKVSGIGPKTAKLIVLSLAGKLAVTAASTPTRQPGATSVAASVQAALIGLGWSERVAAEAVDETLTELADAAGADSAPPAVAAVLRLALGRLGPAAHHATGSAAALATGKDRS</sequence>
<evidence type="ECO:0000256" key="2">
    <source>
        <dbReference type="ARBA" id="ARBA00022763"/>
    </source>
</evidence>
<keyword evidence="3 6" id="KW-0238">DNA-binding</keyword>
<keyword evidence="9" id="KW-1185">Reference proteome</keyword>
<comment type="caution">
    <text evidence="8">The sequence shown here is derived from an EMBL/GenBank/DDBJ whole genome shotgun (WGS) entry which is preliminary data.</text>
</comment>
<keyword evidence="4 6" id="KW-0233">DNA recombination</keyword>
<keyword evidence="5 6" id="KW-0234">DNA repair</keyword>
<evidence type="ECO:0000256" key="5">
    <source>
        <dbReference type="ARBA" id="ARBA00023204"/>
    </source>
</evidence>
<dbReference type="NCBIfam" id="TIGR00084">
    <property type="entry name" value="ruvA"/>
    <property type="match status" value="1"/>
</dbReference>
<evidence type="ECO:0000313" key="8">
    <source>
        <dbReference type="EMBL" id="TFB76345.1"/>
    </source>
</evidence>
<dbReference type="SMART" id="SM00278">
    <property type="entry name" value="HhH1"/>
    <property type="match status" value="2"/>
</dbReference>
<dbReference type="GO" id="GO:0005737">
    <property type="term" value="C:cytoplasm"/>
    <property type="evidence" value="ECO:0007669"/>
    <property type="project" value="UniProtKB-SubCell"/>
</dbReference>
<dbReference type="InterPro" id="IPR012340">
    <property type="entry name" value="NA-bd_OB-fold"/>
</dbReference>
<comment type="caution">
    <text evidence="6">Lacks conserved residue(s) required for the propagation of feature annotation.</text>
</comment>
<dbReference type="GO" id="GO:0000400">
    <property type="term" value="F:four-way junction DNA binding"/>
    <property type="evidence" value="ECO:0007669"/>
    <property type="project" value="UniProtKB-UniRule"/>
</dbReference>
<dbReference type="GO" id="GO:0009378">
    <property type="term" value="F:four-way junction helicase activity"/>
    <property type="evidence" value="ECO:0007669"/>
    <property type="project" value="InterPro"/>
</dbReference>
<dbReference type="GO" id="GO:0005524">
    <property type="term" value="F:ATP binding"/>
    <property type="evidence" value="ECO:0007669"/>
    <property type="project" value="InterPro"/>
</dbReference>
<comment type="subcellular location">
    <subcellularLocation>
        <location evidence="6">Cytoplasm</location>
    </subcellularLocation>
</comment>
<accession>A0A4R8V550</accession>
<comment type="subunit">
    <text evidence="6">Homotetramer. Forms an RuvA(8)-RuvB(12)-Holliday junction (HJ) complex. HJ DNA is sandwiched between 2 RuvA tetramers; dsDNA enters through RuvA and exits via RuvB. An RuvB hexamer assembles on each DNA strand where it exits the tetramer. Each RuvB hexamer is contacted by two RuvA subunits (via domain III) on 2 adjacent RuvB subunits; this complex drives branch migration. In the full resolvosome a probable DNA-RuvA(4)-RuvB(12)-RuvC(2) complex forms which resolves the HJ.</text>
</comment>
<dbReference type="Gene3D" id="1.10.8.10">
    <property type="entry name" value="DNA helicase RuvA subunit, C-terminal domain"/>
    <property type="match status" value="1"/>
</dbReference>
<gene>
    <name evidence="6 8" type="primary">ruvA</name>
    <name evidence="8" type="ORF">E3O06_02965</name>
</gene>
<dbReference type="InterPro" id="IPR036267">
    <property type="entry name" value="RuvA_C_sf"/>
</dbReference>
<dbReference type="Pfam" id="PF01330">
    <property type="entry name" value="RuvA_N"/>
    <property type="match status" value="1"/>
</dbReference>
<dbReference type="Gene3D" id="1.10.150.20">
    <property type="entry name" value="5' to 3' exonuclease, C-terminal subdomain"/>
    <property type="match status" value="1"/>
</dbReference>
<organism evidence="8 9">
    <name type="scientific">Cryobacterium glaciale</name>
    <dbReference type="NCBI Taxonomy" id="1259145"/>
    <lineage>
        <taxon>Bacteria</taxon>
        <taxon>Bacillati</taxon>
        <taxon>Actinomycetota</taxon>
        <taxon>Actinomycetes</taxon>
        <taxon>Micrococcales</taxon>
        <taxon>Microbacteriaceae</taxon>
        <taxon>Cryobacterium</taxon>
    </lineage>
</organism>
<comment type="function">
    <text evidence="6">The RuvA-RuvB-RuvC complex processes Holliday junction (HJ) DNA during genetic recombination and DNA repair, while the RuvA-RuvB complex plays an important role in the rescue of blocked DNA replication forks via replication fork reversal (RFR). RuvA specifically binds to HJ cruciform DNA, conferring on it an open structure. The RuvB hexamer acts as an ATP-dependent pump, pulling dsDNA into and through the RuvAB complex. HJ branch migration allows RuvC to scan DNA until it finds its consensus sequence, where it cleaves and resolves the cruciform DNA.</text>
</comment>
<keyword evidence="1 6" id="KW-0963">Cytoplasm</keyword>
<dbReference type="SUPFAM" id="SSF50249">
    <property type="entry name" value="Nucleic acid-binding proteins"/>
    <property type="match status" value="1"/>
</dbReference>
<dbReference type="AlphaFoldDB" id="A0A4R8V550"/>
<evidence type="ECO:0000256" key="4">
    <source>
        <dbReference type="ARBA" id="ARBA00023172"/>
    </source>
</evidence>
<dbReference type="GO" id="GO:0048476">
    <property type="term" value="C:Holliday junction resolvase complex"/>
    <property type="evidence" value="ECO:0007669"/>
    <property type="project" value="UniProtKB-UniRule"/>
</dbReference>
<dbReference type="GO" id="GO:0006281">
    <property type="term" value="P:DNA repair"/>
    <property type="evidence" value="ECO:0007669"/>
    <property type="project" value="UniProtKB-UniRule"/>
</dbReference>
<evidence type="ECO:0000256" key="1">
    <source>
        <dbReference type="ARBA" id="ARBA00022490"/>
    </source>
</evidence>